<protein>
    <recommendedName>
        <fullName evidence="6 15">tRNA (guanine-N(1)-)-methyltransferase</fullName>
        <ecNumber evidence="5 15">2.1.1.228</ecNumber>
    </recommendedName>
    <alternativeName>
        <fullName evidence="12 15">M1G-methyltransferase</fullName>
    </alternativeName>
    <alternativeName>
        <fullName evidence="13 15">tRNA [GM37] methyltransferase</fullName>
    </alternativeName>
</protein>
<evidence type="ECO:0000313" key="22">
    <source>
        <dbReference type="Proteomes" id="UP000186758"/>
    </source>
</evidence>
<evidence type="ECO:0000256" key="5">
    <source>
        <dbReference type="ARBA" id="ARBA00012807"/>
    </source>
</evidence>
<dbReference type="GO" id="GO:0005829">
    <property type="term" value="C:cytosol"/>
    <property type="evidence" value="ECO:0007669"/>
    <property type="project" value="TreeGrafter"/>
</dbReference>
<evidence type="ECO:0000256" key="9">
    <source>
        <dbReference type="ARBA" id="ARBA00022679"/>
    </source>
</evidence>
<accession>A0A140DTV2</accession>
<dbReference type="Proteomes" id="UP000069771">
    <property type="component" value="Chromosome"/>
</dbReference>
<evidence type="ECO:0000313" key="21">
    <source>
        <dbReference type="Proteomes" id="UP000069771"/>
    </source>
</evidence>
<dbReference type="InterPro" id="IPR002649">
    <property type="entry name" value="tRNA_m1G_MeTrfase_TrmD"/>
</dbReference>
<evidence type="ECO:0000313" key="20">
    <source>
        <dbReference type="EMBL" id="OLU44212.1"/>
    </source>
</evidence>
<comment type="function">
    <text evidence="1 15 17">Specifically methylates guanosine-37 in various tRNAs.</text>
</comment>
<evidence type="ECO:0000256" key="13">
    <source>
        <dbReference type="ARBA" id="ARBA00033392"/>
    </source>
</evidence>
<evidence type="ECO:0000256" key="7">
    <source>
        <dbReference type="ARBA" id="ARBA00022490"/>
    </source>
</evidence>
<dbReference type="PATRIC" id="fig|1702221.3.peg.914"/>
<evidence type="ECO:0000256" key="16">
    <source>
        <dbReference type="PIRSR" id="PIRSR000386-1"/>
    </source>
</evidence>
<dbReference type="GeneID" id="78477735"/>
<keyword evidence="11 15" id="KW-0819">tRNA processing</keyword>
<keyword evidence="7 15" id="KW-0963">Cytoplasm</keyword>
<dbReference type="PANTHER" id="PTHR46417:SF1">
    <property type="entry name" value="TRNA (GUANINE-N(1)-)-METHYLTRANSFERASE"/>
    <property type="match status" value="1"/>
</dbReference>
<evidence type="ECO:0000256" key="8">
    <source>
        <dbReference type="ARBA" id="ARBA00022603"/>
    </source>
</evidence>
<dbReference type="FunFam" id="1.10.1270.20:FF:000001">
    <property type="entry name" value="tRNA (guanine-N(1)-)-methyltransferase"/>
    <property type="match status" value="1"/>
</dbReference>
<dbReference type="STRING" id="1702221.AALO17_09450"/>
<dbReference type="GO" id="GO:0002939">
    <property type="term" value="P:tRNA N1-guanine methylation"/>
    <property type="evidence" value="ECO:0007669"/>
    <property type="project" value="TreeGrafter"/>
</dbReference>
<dbReference type="OrthoDB" id="9807416at2"/>
<sequence>MKITVLTLFPEYFDGFLNTSIISRAREAGLFEFEALDFRPFTEQKHGHVDDSPYGGGAGMVLMCQPLLDALESVRTKDSTVILLSPQGTTFRQETARELALKDHLIFICGHYEGFDERIRRHADIQLSLGDFVLTGGEPAAQVMCDAILRLLPGTIRDESSGGDSFSDGLLEYPQYTRPYDYKGETVPDILLSGHHENIRRWRRQESLRRTRSLRPDLLETADLSESDVKFLESLAEEDGK</sequence>
<keyword evidence="10 15" id="KW-0949">S-adenosyl-L-methionine</keyword>
<evidence type="ECO:0000313" key="19">
    <source>
        <dbReference type="EMBL" id="AMK54079.1"/>
    </source>
</evidence>
<dbReference type="Proteomes" id="UP000186758">
    <property type="component" value="Unassembled WGS sequence"/>
</dbReference>
<evidence type="ECO:0000256" key="2">
    <source>
        <dbReference type="ARBA" id="ARBA00004496"/>
    </source>
</evidence>
<proteinExistence type="inferred from homology"/>
<dbReference type="EMBL" id="CP011391">
    <property type="protein sequence ID" value="AMK54079.1"/>
    <property type="molecule type" value="Genomic_DNA"/>
</dbReference>
<keyword evidence="8 15" id="KW-0489">Methyltransferase</keyword>
<dbReference type="PANTHER" id="PTHR46417">
    <property type="entry name" value="TRNA (GUANINE-N(1)-)-METHYLTRANSFERASE"/>
    <property type="match status" value="1"/>
</dbReference>
<dbReference type="EC" id="2.1.1.228" evidence="5 15"/>
<reference evidence="20 22" key="2">
    <citation type="submission" date="2016-11" db="EMBL/GenBank/DDBJ databases">
        <title>Description of two novel members of the family Erysipelotrichaceae: Ileibacterium lipovorans gen. nov., sp. nov. and Dubosiella newyorkensis, gen. nov., sp. nov.</title>
        <authorList>
            <person name="Cox L.M."/>
            <person name="Sohn J."/>
            <person name="Tyrrell K.L."/>
            <person name="Citron D.M."/>
            <person name="Lawson P.A."/>
            <person name="Patel N.B."/>
            <person name="Iizumi T."/>
            <person name="Perez-Perez G.I."/>
            <person name="Goldstein E.J."/>
            <person name="Blaser M.J."/>
        </authorList>
    </citation>
    <scope>NUCLEOTIDE SEQUENCE [LARGE SCALE GENOMIC DNA]</scope>
    <source>
        <strain evidence="20 22">NYU-BL-K8</strain>
    </source>
</reference>
<evidence type="ECO:0000256" key="10">
    <source>
        <dbReference type="ARBA" id="ARBA00022691"/>
    </source>
</evidence>
<dbReference type="HAMAP" id="MF_00605">
    <property type="entry name" value="TrmD"/>
    <property type="match status" value="1"/>
</dbReference>
<dbReference type="KEGG" id="fro:AALO17_09450"/>
<evidence type="ECO:0000256" key="3">
    <source>
        <dbReference type="ARBA" id="ARBA00007630"/>
    </source>
</evidence>
<comment type="subcellular location">
    <subcellularLocation>
        <location evidence="2 15 17">Cytoplasm</location>
    </subcellularLocation>
</comment>
<organism evidence="19 21">
    <name type="scientific">Faecalibaculum rodentium</name>
    <dbReference type="NCBI Taxonomy" id="1702221"/>
    <lineage>
        <taxon>Bacteria</taxon>
        <taxon>Bacillati</taxon>
        <taxon>Bacillota</taxon>
        <taxon>Erysipelotrichia</taxon>
        <taxon>Erysipelotrichales</taxon>
        <taxon>Erysipelotrichaceae</taxon>
        <taxon>Faecalibaculum</taxon>
    </lineage>
</organism>
<dbReference type="EMBL" id="MPJZ01000074">
    <property type="protein sequence ID" value="OLU44212.1"/>
    <property type="molecule type" value="Genomic_DNA"/>
</dbReference>
<dbReference type="NCBIfam" id="NF000648">
    <property type="entry name" value="PRK00026.1"/>
    <property type="match status" value="1"/>
</dbReference>
<comment type="subunit">
    <text evidence="4 15 17">Homodimer.</text>
</comment>
<evidence type="ECO:0000256" key="1">
    <source>
        <dbReference type="ARBA" id="ARBA00002634"/>
    </source>
</evidence>
<evidence type="ECO:0000256" key="12">
    <source>
        <dbReference type="ARBA" id="ARBA00029736"/>
    </source>
</evidence>
<dbReference type="GO" id="GO:0052906">
    <property type="term" value="F:tRNA (guanine(37)-N1)-methyltransferase activity"/>
    <property type="evidence" value="ECO:0007669"/>
    <property type="project" value="UniProtKB-UniRule"/>
</dbReference>
<dbReference type="CDD" id="cd18080">
    <property type="entry name" value="TrmD-like"/>
    <property type="match status" value="1"/>
</dbReference>
<name>A0A140DTV2_9FIRM</name>
<dbReference type="RefSeq" id="WP_067555985.1">
    <property type="nucleotide sequence ID" value="NZ_CAKOCV010000025.1"/>
</dbReference>
<evidence type="ECO:0000256" key="17">
    <source>
        <dbReference type="RuleBase" id="RU003464"/>
    </source>
</evidence>
<dbReference type="InterPro" id="IPR029026">
    <property type="entry name" value="tRNA_m1G_MTases_N"/>
</dbReference>
<feature type="domain" description="tRNA methyltransferase TRMD/TRM10-type" evidence="18">
    <location>
        <begin position="1"/>
        <end position="220"/>
    </location>
</feature>
<evidence type="ECO:0000256" key="15">
    <source>
        <dbReference type="HAMAP-Rule" id="MF_00605"/>
    </source>
</evidence>
<evidence type="ECO:0000256" key="14">
    <source>
        <dbReference type="ARBA" id="ARBA00047783"/>
    </source>
</evidence>
<dbReference type="NCBIfam" id="TIGR00088">
    <property type="entry name" value="trmD"/>
    <property type="match status" value="1"/>
</dbReference>
<comment type="similarity">
    <text evidence="3 15 17">Belongs to the RNA methyltransferase TrmD family.</text>
</comment>
<dbReference type="FunFam" id="3.40.1280.10:FF:000001">
    <property type="entry name" value="tRNA (guanine-N(1)-)-methyltransferase"/>
    <property type="match status" value="1"/>
</dbReference>
<evidence type="ECO:0000256" key="6">
    <source>
        <dbReference type="ARBA" id="ARBA00014679"/>
    </source>
</evidence>
<keyword evidence="9 15" id="KW-0808">Transferase</keyword>
<dbReference type="InterPro" id="IPR029028">
    <property type="entry name" value="Alpha/beta_knot_MTases"/>
</dbReference>
<feature type="binding site" evidence="15 16">
    <location>
        <position position="110"/>
    </location>
    <ligand>
        <name>S-adenosyl-L-methionine</name>
        <dbReference type="ChEBI" id="CHEBI:59789"/>
    </ligand>
</feature>
<dbReference type="AlphaFoldDB" id="A0A140DTV2"/>
<evidence type="ECO:0000259" key="18">
    <source>
        <dbReference type="Pfam" id="PF01746"/>
    </source>
</evidence>
<dbReference type="InterPro" id="IPR023148">
    <property type="entry name" value="tRNA_m1G_MeTrfase_C_sf"/>
</dbReference>
<feature type="binding site" evidence="15 16">
    <location>
        <begin position="129"/>
        <end position="134"/>
    </location>
    <ligand>
        <name>S-adenosyl-L-methionine</name>
        <dbReference type="ChEBI" id="CHEBI:59789"/>
    </ligand>
</feature>
<dbReference type="SUPFAM" id="SSF75217">
    <property type="entry name" value="alpha/beta knot"/>
    <property type="match status" value="1"/>
</dbReference>
<keyword evidence="21" id="KW-1185">Reference proteome</keyword>
<evidence type="ECO:0000256" key="11">
    <source>
        <dbReference type="ARBA" id="ARBA00022694"/>
    </source>
</evidence>
<gene>
    <name evidence="15" type="primary">trmD</name>
    <name evidence="19" type="ORF">AALO17_09450</name>
    <name evidence="20" type="ORF">BO223_08995</name>
</gene>
<dbReference type="PIRSF" id="PIRSF000386">
    <property type="entry name" value="tRNA_mtase"/>
    <property type="match status" value="1"/>
</dbReference>
<comment type="catalytic activity">
    <reaction evidence="14 15 17">
        <text>guanosine(37) in tRNA + S-adenosyl-L-methionine = N(1)-methylguanosine(37) in tRNA + S-adenosyl-L-homocysteine + H(+)</text>
        <dbReference type="Rhea" id="RHEA:36899"/>
        <dbReference type="Rhea" id="RHEA-COMP:10145"/>
        <dbReference type="Rhea" id="RHEA-COMP:10147"/>
        <dbReference type="ChEBI" id="CHEBI:15378"/>
        <dbReference type="ChEBI" id="CHEBI:57856"/>
        <dbReference type="ChEBI" id="CHEBI:59789"/>
        <dbReference type="ChEBI" id="CHEBI:73542"/>
        <dbReference type="ChEBI" id="CHEBI:74269"/>
        <dbReference type="EC" id="2.1.1.228"/>
    </reaction>
</comment>
<evidence type="ECO:0000256" key="4">
    <source>
        <dbReference type="ARBA" id="ARBA00011738"/>
    </source>
</evidence>
<dbReference type="InterPro" id="IPR016009">
    <property type="entry name" value="tRNA_MeTrfase_TRMD/TRM10"/>
</dbReference>
<reference evidence="19 21" key="1">
    <citation type="journal article" date="2016" name="Gut Pathog.">
        <title>Whole genome sequencing of "Faecalibaculum rodentium" ALO17, isolated from C57BL/6J laboratory mouse feces.</title>
        <authorList>
            <person name="Lim S."/>
            <person name="Chang D.H."/>
            <person name="Ahn S."/>
            <person name="Kim B.C."/>
        </authorList>
    </citation>
    <scope>NUCLEOTIDE SEQUENCE [LARGE SCALE GENOMIC DNA]</scope>
    <source>
        <strain evidence="19 21">Alo17</strain>
    </source>
</reference>
<dbReference type="Pfam" id="PF01746">
    <property type="entry name" value="tRNA_m1G_MT"/>
    <property type="match status" value="1"/>
</dbReference>
<dbReference type="Gene3D" id="1.10.1270.20">
    <property type="entry name" value="tRNA(m1g37)methyltransferase, domain 2"/>
    <property type="match status" value="1"/>
</dbReference>
<dbReference type="Gene3D" id="3.40.1280.10">
    <property type="match status" value="1"/>
</dbReference>